<dbReference type="Pfam" id="PF04860">
    <property type="entry name" value="Phage_portal"/>
    <property type="match status" value="1"/>
</dbReference>
<dbReference type="Gene3D" id="3.40.140.120">
    <property type="match status" value="1"/>
</dbReference>
<comment type="caution">
    <text evidence="1">The sequence shown here is derived from an EMBL/GenBank/DDBJ whole genome shotgun (WGS) entry which is preliminary data.</text>
</comment>
<evidence type="ECO:0000313" key="2">
    <source>
        <dbReference type="Proteomes" id="UP000670947"/>
    </source>
</evidence>
<dbReference type="InterPro" id="IPR006427">
    <property type="entry name" value="Portal_HK97"/>
</dbReference>
<dbReference type="RefSeq" id="WP_208850528.1">
    <property type="nucleotide sequence ID" value="NZ_JAGGDJ010000042.1"/>
</dbReference>
<keyword evidence="2" id="KW-1185">Reference proteome</keyword>
<dbReference type="NCBIfam" id="TIGR01537">
    <property type="entry name" value="portal_HK97"/>
    <property type="match status" value="1"/>
</dbReference>
<dbReference type="EMBL" id="JAGGDJ010000042">
    <property type="protein sequence ID" value="MBO7747916.1"/>
    <property type="molecule type" value="Genomic_DNA"/>
</dbReference>
<gene>
    <name evidence="1" type="ORF">I8J29_27365</name>
</gene>
<reference evidence="1 2" key="1">
    <citation type="submission" date="2021-03" db="EMBL/GenBank/DDBJ databases">
        <title>Paenibacillus artemisicola MWE-103 whole genome sequence.</title>
        <authorList>
            <person name="Ham Y.J."/>
        </authorList>
    </citation>
    <scope>NUCLEOTIDE SEQUENCE [LARGE SCALE GENOMIC DNA]</scope>
    <source>
        <strain evidence="1 2">MWE-103</strain>
    </source>
</reference>
<protein>
    <submittedName>
        <fullName evidence="1">Phage portal protein</fullName>
    </submittedName>
</protein>
<proteinExistence type="predicted"/>
<name>A0ABS3WHW8_9BACL</name>
<dbReference type="Proteomes" id="UP000670947">
    <property type="component" value="Unassembled WGS sequence"/>
</dbReference>
<sequence length="415" mass="45912">MGLFNMFEKKKDVEERSYFSVDGRLLAITSMLGGSIVTTDQLRTIPTAKTSLELITGSISQLPIYLYQEKNGEVVRVPNDYRIKLLNAEANDYSDSIQFKMKFVEDYILFGKAIAYVNKSGNTVVNLHNLNAKDVQIKVFTEDRITISAYQIIYNGLGGSVSLPYENVLMIDSGSNGVLKNGEKVLQLALNENDYSKSLLENSALPTGVLQSTSKLSEVVIKRLREGWQSLYAGGKNAGKTVILEEGIEYMPISLNPDQLQLTESKKVTSSEISKLFNVPESMINSNLTKYSSNAAENRHFLQYTLAPIITAIESALDKSLLLESEKSNGYYFRFDTSEILRGTPKEQIEAVALALEKGIITINEARSSLDKNKLPVDDFMLLSLGNVLMNPITGKLTIPNLGLEGENNENGTSV</sequence>
<accession>A0ABS3WHW8</accession>
<dbReference type="InterPro" id="IPR006944">
    <property type="entry name" value="Phage/GTA_portal"/>
</dbReference>
<dbReference type="Gene3D" id="3.30.1120.70">
    <property type="match status" value="1"/>
</dbReference>
<organism evidence="1 2">
    <name type="scientific">Paenibacillus artemisiicola</name>
    <dbReference type="NCBI Taxonomy" id="1172618"/>
    <lineage>
        <taxon>Bacteria</taxon>
        <taxon>Bacillati</taxon>
        <taxon>Bacillota</taxon>
        <taxon>Bacilli</taxon>
        <taxon>Bacillales</taxon>
        <taxon>Paenibacillaceae</taxon>
        <taxon>Paenibacillus</taxon>
    </lineage>
</organism>
<dbReference type="Gene3D" id="1.20.1270.210">
    <property type="match status" value="1"/>
</dbReference>
<evidence type="ECO:0000313" key="1">
    <source>
        <dbReference type="EMBL" id="MBO7747916.1"/>
    </source>
</evidence>